<feature type="signal peptide" evidence="2">
    <location>
        <begin position="1"/>
        <end position="24"/>
    </location>
</feature>
<keyword evidence="4" id="KW-1185">Reference proteome</keyword>
<accession>A0A9P6HFP5</accession>
<feature type="chain" id="PRO_5040353089" evidence="2">
    <location>
        <begin position="25"/>
        <end position="327"/>
    </location>
</feature>
<evidence type="ECO:0000313" key="3">
    <source>
        <dbReference type="EMBL" id="KAF9785862.1"/>
    </source>
</evidence>
<reference evidence="3" key="2">
    <citation type="submission" date="2020-11" db="EMBL/GenBank/DDBJ databases">
        <authorList>
            <consortium name="DOE Joint Genome Institute"/>
            <person name="Kuo A."/>
            <person name="Miyauchi S."/>
            <person name="Kiss E."/>
            <person name="Drula E."/>
            <person name="Kohler A."/>
            <person name="Sanchez-Garcia M."/>
            <person name="Andreopoulos B."/>
            <person name="Barry K.W."/>
            <person name="Bonito G."/>
            <person name="Buee M."/>
            <person name="Carver A."/>
            <person name="Chen C."/>
            <person name="Cichocki N."/>
            <person name="Clum A."/>
            <person name="Culley D."/>
            <person name="Crous P.W."/>
            <person name="Fauchery L."/>
            <person name="Girlanda M."/>
            <person name="Hayes R."/>
            <person name="Keri Z."/>
            <person name="Labutti K."/>
            <person name="Lipzen A."/>
            <person name="Lombard V."/>
            <person name="Magnuson J."/>
            <person name="Maillard F."/>
            <person name="Morin E."/>
            <person name="Murat C."/>
            <person name="Nolan M."/>
            <person name="Ohm R."/>
            <person name="Pangilinan J."/>
            <person name="Pereira M."/>
            <person name="Perotto S."/>
            <person name="Peter M."/>
            <person name="Riley R."/>
            <person name="Sitrit Y."/>
            <person name="Stielow B."/>
            <person name="Szollosi G."/>
            <person name="Zifcakova L."/>
            <person name="Stursova M."/>
            <person name="Spatafora J.W."/>
            <person name="Tedersoo L."/>
            <person name="Vaario L.-M."/>
            <person name="Yamada A."/>
            <person name="Yan M."/>
            <person name="Wang P."/>
            <person name="Xu J."/>
            <person name="Bruns T."/>
            <person name="Baldrian P."/>
            <person name="Vilgalys R."/>
            <person name="Henrissat B."/>
            <person name="Grigoriev I.V."/>
            <person name="Hibbett D."/>
            <person name="Nagy L.G."/>
            <person name="Martin F.M."/>
        </authorList>
    </citation>
    <scope>NUCLEOTIDE SEQUENCE</scope>
    <source>
        <strain evidence="3">UH-Tt-Lm1</strain>
    </source>
</reference>
<dbReference type="Proteomes" id="UP000736335">
    <property type="component" value="Unassembled WGS sequence"/>
</dbReference>
<protein>
    <submittedName>
        <fullName evidence="3">Uncharacterized protein</fullName>
    </submittedName>
</protein>
<sequence>MFSVIRLFSLVLALSLAGISSVNAYVIPRATVDYRRHDVNVHIVQETRSIPSVASSPRFIALRRGVRDFRFPNRLRTRETHHQPELDGIPDVVPMFPAEESGSGGAHAMHSPSAVPSHNRVAPRDLTLSYTDTIPTVLPRNAAGLVQLDVLNTYYQRMVVNSRNLRDYRGRARNSRNDPRFREDTARELRDFRDNMGQTQGFLGDLGRDKGLANYDRNNDLETLLKKIVNVNKDTLSSVTDIAYEVPLLGSILGPIVGELKCIIDEVLNVGENTLDGVLNGLGVADQFRSLRVDYLSTLCGAGNLDVLGLCVDANLTGLGLRSDENQ</sequence>
<name>A0A9P6HFP5_9AGAM</name>
<reference evidence="3" key="1">
    <citation type="journal article" date="2020" name="Nat. Commun.">
        <title>Large-scale genome sequencing of mycorrhizal fungi provides insights into the early evolution of symbiotic traits.</title>
        <authorList>
            <person name="Miyauchi S."/>
            <person name="Kiss E."/>
            <person name="Kuo A."/>
            <person name="Drula E."/>
            <person name="Kohler A."/>
            <person name="Sanchez-Garcia M."/>
            <person name="Morin E."/>
            <person name="Andreopoulos B."/>
            <person name="Barry K.W."/>
            <person name="Bonito G."/>
            <person name="Buee M."/>
            <person name="Carver A."/>
            <person name="Chen C."/>
            <person name="Cichocki N."/>
            <person name="Clum A."/>
            <person name="Culley D."/>
            <person name="Crous P.W."/>
            <person name="Fauchery L."/>
            <person name="Girlanda M."/>
            <person name="Hayes R.D."/>
            <person name="Keri Z."/>
            <person name="LaButti K."/>
            <person name="Lipzen A."/>
            <person name="Lombard V."/>
            <person name="Magnuson J."/>
            <person name="Maillard F."/>
            <person name="Murat C."/>
            <person name="Nolan M."/>
            <person name="Ohm R.A."/>
            <person name="Pangilinan J."/>
            <person name="Pereira M.F."/>
            <person name="Perotto S."/>
            <person name="Peter M."/>
            <person name="Pfister S."/>
            <person name="Riley R."/>
            <person name="Sitrit Y."/>
            <person name="Stielow J.B."/>
            <person name="Szollosi G."/>
            <person name="Zifcakova L."/>
            <person name="Stursova M."/>
            <person name="Spatafora J.W."/>
            <person name="Tedersoo L."/>
            <person name="Vaario L.M."/>
            <person name="Yamada A."/>
            <person name="Yan M."/>
            <person name="Wang P."/>
            <person name="Xu J."/>
            <person name="Bruns T."/>
            <person name="Baldrian P."/>
            <person name="Vilgalys R."/>
            <person name="Dunand C."/>
            <person name="Henrissat B."/>
            <person name="Grigoriev I.V."/>
            <person name="Hibbett D."/>
            <person name="Nagy L.G."/>
            <person name="Martin F.M."/>
        </authorList>
    </citation>
    <scope>NUCLEOTIDE SEQUENCE</scope>
    <source>
        <strain evidence="3">UH-Tt-Lm1</strain>
    </source>
</reference>
<comment type="caution">
    <text evidence="3">The sequence shown here is derived from an EMBL/GenBank/DDBJ whole genome shotgun (WGS) entry which is preliminary data.</text>
</comment>
<dbReference type="EMBL" id="WIUZ02000006">
    <property type="protein sequence ID" value="KAF9785862.1"/>
    <property type="molecule type" value="Genomic_DNA"/>
</dbReference>
<dbReference type="OrthoDB" id="2497682at2759"/>
<gene>
    <name evidence="3" type="ORF">BJ322DRAFT_1107749</name>
</gene>
<keyword evidence="2" id="KW-0732">Signal</keyword>
<dbReference type="AlphaFoldDB" id="A0A9P6HFP5"/>
<feature type="region of interest" description="Disordered" evidence="1">
    <location>
        <begin position="100"/>
        <end position="119"/>
    </location>
</feature>
<evidence type="ECO:0000313" key="4">
    <source>
        <dbReference type="Proteomes" id="UP000736335"/>
    </source>
</evidence>
<proteinExistence type="predicted"/>
<organism evidence="3 4">
    <name type="scientific">Thelephora terrestris</name>
    <dbReference type="NCBI Taxonomy" id="56493"/>
    <lineage>
        <taxon>Eukaryota</taxon>
        <taxon>Fungi</taxon>
        <taxon>Dikarya</taxon>
        <taxon>Basidiomycota</taxon>
        <taxon>Agaricomycotina</taxon>
        <taxon>Agaricomycetes</taxon>
        <taxon>Thelephorales</taxon>
        <taxon>Thelephoraceae</taxon>
        <taxon>Thelephora</taxon>
    </lineage>
</organism>
<evidence type="ECO:0000256" key="2">
    <source>
        <dbReference type="SAM" id="SignalP"/>
    </source>
</evidence>
<evidence type="ECO:0000256" key="1">
    <source>
        <dbReference type="SAM" id="MobiDB-lite"/>
    </source>
</evidence>